<dbReference type="InterPro" id="IPR020841">
    <property type="entry name" value="PKS_Beta-ketoAc_synthase_dom"/>
</dbReference>
<dbReference type="SUPFAM" id="SSF53901">
    <property type="entry name" value="Thiolase-like"/>
    <property type="match status" value="1"/>
</dbReference>
<dbReference type="GO" id="GO:0004312">
    <property type="term" value="F:fatty acid synthase activity"/>
    <property type="evidence" value="ECO:0007669"/>
    <property type="project" value="UniProtKB-EC"/>
</dbReference>
<dbReference type="GO" id="GO:0016787">
    <property type="term" value="F:hydrolase activity"/>
    <property type="evidence" value="ECO:0007669"/>
    <property type="project" value="UniProtKB-KW"/>
</dbReference>
<keyword evidence="10" id="KW-0560">Oxidoreductase</keyword>
<gene>
    <name evidence="17" type="primary">FASN_5</name>
    <name evidence="17" type="ORF">AVEN_154749_1</name>
</gene>
<dbReference type="InterPro" id="IPR016035">
    <property type="entry name" value="Acyl_Trfase/lysoPLipase"/>
</dbReference>
<feature type="domain" description="Ketosynthase family 3 (KS3)" evidence="16">
    <location>
        <begin position="1"/>
        <end position="398"/>
    </location>
</feature>
<dbReference type="Pfam" id="PF00698">
    <property type="entry name" value="Acyl_transf_1"/>
    <property type="match status" value="1"/>
</dbReference>
<name>A0A4Y2QCP3_ARAVE</name>
<dbReference type="GO" id="GO:0004315">
    <property type="term" value="F:3-oxoacyl-[acyl-carrier-protein] synthase activity"/>
    <property type="evidence" value="ECO:0007669"/>
    <property type="project" value="InterPro"/>
</dbReference>
<evidence type="ECO:0000256" key="9">
    <source>
        <dbReference type="ARBA" id="ARBA00022857"/>
    </source>
</evidence>
<dbReference type="SUPFAM" id="SSF52151">
    <property type="entry name" value="FabD/lysophospholipase-like"/>
    <property type="match status" value="1"/>
</dbReference>
<comment type="caution">
    <text evidence="17">The sequence shown here is derived from an EMBL/GenBank/DDBJ whole genome shotgun (WGS) entry which is preliminary data.</text>
</comment>
<dbReference type="PROSITE" id="PS52004">
    <property type="entry name" value="KS3_2"/>
    <property type="match status" value="1"/>
</dbReference>
<keyword evidence="13" id="KW-0275">Fatty acid biosynthesis</keyword>
<evidence type="ECO:0000256" key="2">
    <source>
        <dbReference type="ARBA" id="ARBA00018769"/>
    </source>
</evidence>
<keyword evidence="11" id="KW-0520">NAD</keyword>
<dbReference type="Proteomes" id="UP000499080">
    <property type="component" value="Unassembled WGS sequence"/>
</dbReference>
<keyword evidence="7" id="KW-0378">Hydrolase</keyword>
<dbReference type="InterPro" id="IPR018201">
    <property type="entry name" value="Ketoacyl_synth_AS"/>
</dbReference>
<dbReference type="InterPro" id="IPR032821">
    <property type="entry name" value="PKS_assoc"/>
</dbReference>
<dbReference type="InterPro" id="IPR050091">
    <property type="entry name" value="PKS_NRPS_Biosynth_Enz"/>
</dbReference>
<comment type="catalytic activity">
    <reaction evidence="15">
        <text>acetyl-CoA + n malonyl-CoA + 2n NADPH + 2n H(+) = a long-chain fatty acid + (n+1) CoA + n CO2 + 2n NADP(+).</text>
        <dbReference type="EC" id="2.3.1.85"/>
    </reaction>
</comment>
<evidence type="ECO:0000256" key="13">
    <source>
        <dbReference type="ARBA" id="ARBA00023160"/>
    </source>
</evidence>
<evidence type="ECO:0000256" key="6">
    <source>
        <dbReference type="ARBA" id="ARBA00022679"/>
    </source>
</evidence>
<dbReference type="PANTHER" id="PTHR43775">
    <property type="entry name" value="FATTY ACID SYNTHASE"/>
    <property type="match status" value="1"/>
</dbReference>
<dbReference type="Pfam" id="PF02801">
    <property type="entry name" value="Ketoacyl-synt_C"/>
    <property type="match status" value="1"/>
</dbReference>
<dbReference type="GO" id="GO:0006633">
    <property type="term" value="P:fatty acid biosynthetic process"/>
    <property type="evidence" value="ECO:0007669"/>
    <property type="project" value="UniProtKB-KW"/>
</dbReference>
<evidence type="ECO:0000313" key="17">
    <source>
        <dbReference type="EMBL" id="GBN61002.1"/>
    </source>
</evidence>
<evidence type="ECO:0000256" key="10">
    <source>
        <dbReference type="ARBA" id="ARBA00023002"/>
    </source>
</evidence>
<evidence type="ECO:0000256" key="7">
    <source>
        <dbReference type="ARBA" id="ARBA00022801"/>
    </source>
</evidence>
<evidence type="ECO:0000256" key="4">
    <source>
        <dbReference type="ARBA" id="ARBA00022516"/>
    </source>
</evidence>
<evidence type="ECO:0000256" key="3">
    <source>
        <dbReference type="ARBA" id="ARBA00022450"/>
    </source>
</evidence>
<evidence type="ECO:0000256" key="8">
    <source>
        <dbReference type="ARBA" id="ARBA00022832"/>
    </source>
</evidence>
<dbReference type="InterPro" id="IPR016039">
    <property type="entry name" value="Thiolase-like"/>
</dbReference>
<dbReference type="InterPro" id="IPR001227">
    <property type="entry name" value="Ac_transferase_dom_sf"/>
</dbReference>
<dbReference type="EMBL" id="BGPR01013514">
    <property type="protein sequence ID" value="GBN61002.1"/>
    <property type="molecule type" value="Genomic_DNA"/>
</dbReference>
<protein>
    <recommendedName>
        <fullName evidence="2">Fatty acid synthase</fullName>
        <ecNumber evidence="1">2.3.1.85</ecNumber>
    </recommendedName>
</protein>
<keyword evidence="5" id="KW-0597">Phosphoprotein</keyword>
<dbReference type="Gene3D" id="3.40.47.10">
    <property type="match status" value="1"/>
</dbReference>
<dbReference type="SMART" id="SM00825">
    <property type="entry name" value="PKS_KS"/>
    <property type="match status" value="1"/>
</dbReference>
<dbReference type="EC" id="2.3.1.85" evidence="1"/>
<organism evidence="17 18">
    <name type="scientific">Araneus ventricosus</name>
    <name type="common">Orbweaver spider</name>
    <name type="synonym">Epeira ventricosa</name>
    <dbReference type="NCBI Taxonomy" id="182803"/>
    <lineage>
        <taxon>Eukaryota</taxon>
        <taxon>Metazoa</taxon>
        <taxon>Ecdysozoa</taxon>
        <taxon>Arthropoda</taxon>
        <taxon>Chelicerata</taxon>
        <taxon>Arachnida</taxon>
        <taxon>Araneae</taxon>
        <taxon>Araneomorphae</taxon>
        <taxon>Entelegynae</taxon>
        <taxon>Araneoidea</taxon>
        <taxon>Araneidae</taxon>
        <taxon>Araneus</taxon>
    </lineage>
</organism>
<evidence type="ECO:0000256" key="1">
    <source>
        <dbReference type="ARBA" id="ARBA00012873"/>
    </source>
</evidence>
<dbReference type="InterPro" id="IPR014030">
    <property type="entry name" value="Ketoacyl_synth_N"/>
</dbReference>
<sequence>MNQRLLKWFPECDNVGELKEALYSKKDLVVFSPKRFEKGTVNVPYDSCGLINNLEKFDAGFFGVSSFMANNTDPAGRIHMEVMYEAIADAGFDAHELTGQNIGIFNAASNDDAFHMSVEDDGSANSNLCRFVNVARASFSFDFKGPSISIDTACSSSAAALWSAVNNIKSGNIGAAIVSGCQLNLHPAMTSGYIKYGMGTPTGNSRPFDASSDGMIRTEAVTAVFLQKAKSARRAYATVSDVRFYSAGLIPEGPTVPPLATVKELVMDTLKKAKTNLNEIEYVETHGTGTQTGDPIEIKALSEVFETRSKPLLIGTIKSNLGHTEACSGLCGMIKAILAFENESIPPNIKYQTPNPKCPALLDGRIVVVTEPTPFEGKYIPVLSIGIGGTLVVTLLKKNPIVCNDCEGGKILPRLVLFPATTEEAVSYLFEYIRNAPKLSSEFFALLNKLSFTDSSLKPFRGYALFPEGENAFTQIKQVSPSKRQIWFVMTGMGCQWLGMGLQLMQITEFAKSMLRSADILKHYGIDLLKVLKEGKTEPQKERNITASFVGICAVQIALIDVLKLLDIKADGIVGHSTGELACAYADGCCTAEQTILAAYFRGYSVENANLPQGRMAAVGLLDFIPLILIEYQQNDYYTHLYSMSMFSLRLEH</sequence>
<dbReference type="Gene3D" id="3.30.70.3290">
    <property type="match status" value="1"/>
</dbReference>
<dbReference type="CDD" id="cd00833">
    <property type="entry name" value="PKS"/>
    <property type="match status" value="1"/>
</dbReference>
<keyword evidence="9" id="KW-0521">NADP</keyword>
<keyword evidence="3" id="KW-0596">Phosphopantetheine</keyword>
<evidence type="ECO:0000256" key="15">
    <source>
        <dbReference type="ARBA" id="ARBA00044883"/>
    </source>
</evidence>
<dbReference type="Pfam" id="PF00109">
    <property type="entry name" value="ketoacyl-synt"/>
    <property type="match status" value="1"/>
</dbReference>
<keyword evidence="12" id="KW-0443">Lipid metabolism</keyword>
<dbReference type="SMART" id="SM00827">
    <property type="entry name" value="PKS_AT"/>
    <property type="match status" value="1"/>
</dbReference>
<dbReference type="InterPro" id="IPR014043">
    <property type="entry name" value="Acyl_transferase_dom"/>
</dbReference>
<evidence type="ECO:0000256" key="11">
    <source>
        <dbReference type="ARBA" id="ARBA00023027"/>
    </source>
</evidence>
<dbReference type="InterPro" id="IPR014031">
    <property type="entry name" value="Ketoacyl_synth_C"/>
</dbReference>
<evidence type="ECO:0000313" key="18">
    <source>
        <dbReference type="Proteomes" id="UP000499080"/>
    </source>
</evidence>
<evidence type="ECO:0000259" key="16">
    <source>
        <dbReference type="PROSITE" id="PS52004"/>
    </source>
</evidence>
<dbReference type="OrthoDB" id="6434944at2759"/>
<proteinExistence type="predicted"/>
<keyword evidence="8" id="KW-0276">Fatty acid metabolism</keyword>
<reference evidence="17 18" key="1">
    <citation type="journal article" date="2019" name="Sci. Rep.">
        <title>Orb-weaving spider Araneus ventricosus genome elucidates the spidroin gene catalogue.</title>
        <authorList>
            <person name="Kono N."/>
            <person name="Nakamura H."/>
            <person name="Ohtoshi R."/>
            <person name="Moran D.A.P."/>
            <person name="Shinohara A."/>
            <person name="Yoshida Y."/>
            <person name="Fujiwara M."/>
            <person name="Mori M."/>
            <person name="Tomita M."/>
            <person name="Arakawa K."/>
        </authorList>
    </citation>
    <scope>NUCLEOTIDE SEQUENCE [LARGE SCALE GENOMIC DNA]</scope>
</reference>
<dbReference type="Pfam" id="PF16197">
    <property type="entry name" value="KAsynt_C_assoc"/>
    <property type="match status" value="1"/>
</dbReference>
<dbReference type="PROSITE" id="PS00606">
    <property type="entry name" value="KS3_1"/>
    <property type="match status" value="1"/>
</dbReference>
<dbReference type="AlphaFoldDB" id="A0A4Y2QCP3"/>
<dbReference type="Gene3D" id="3.40.366.10">
    <property type="entry name" value="Malonyl-Coenzyme A Acyl Carrier Protein, domain 2"/>
    <property type="match status" value="1"/>
</dbReference>
<evidence type="ECO:0000256" key="5">
    <source>
        <dbReference type="ARBA" id="ARBA00022553"/>
    </source>
</evidence>
<keyword evidence="14" id="KW-0511">Multifunctional enzyme</keyword>
<dbReference type="GO" id="GO:0016491">
    <property type="term" value="F:oxidoreductase activity"/>
    <property type="evidence" value="ECO:0007669"/>
    <property type="project" value="UniProtKB-KW"/>
</dbReference>
<evidence type="ECO:0000256" key="14">
    <source>
        <dbReference type="ARBA" id="ARBA00023268"/>
    </source>
</evidence>
<accession>A0A4Y2QCP3</accession>
<keyword evidence="6" id="KW-0808">Transferase</keyword>
<dbReference type="PANTHER" id="PTHR43775:SF7">
    <property type="entry name" value="FATTY ACID SYNTHASE"/>
    <property type="match status" value="1"/>
</dbReference>
<keyword evidence="18" id="KW-1185">Reference proteome</keyword>
<keyword evidence="4" id="KW-0444">Lipid biosynthesis</keyword>
<evidence type="ECO:0000256" key="12">
    <source>
        <dbReference type="ARBA" id="ARBA00023098"/>
    </source>
</evidence>